<dbReference type="SMART" id="SM01053">
    <property type="entry name" value="CaMBD"/>
    <property type="match status" value="1"/>
</dbReference>
<dbReference type="InterPro" id="IPR036122">
    <property type="entry name" value="CaM-bd_dom_sf"/>
</dbReference>
<name>F1L3G9_ASCSU</name>
<keyword evidence="3 8" id="KW-0812">Transmembrane</keyword>
<dbReference type="InterPro" id="IPR013099">
    <property type="entry name" value="K_chnl_dom"/>
</dbReference>
<keyword evidence="6 8" id="KW-0472">Membrane</keyword>
<evidence type="ECO:0000256" key="7">
    <source>
        <dbReference type="ARBA" id="ARBA00023303"/>
    </source>
</evidence>
<dbReference type="GO" id="GO:0016286">
    <property type="term" value="F:small conductance calcium-activated potassium channel activity"/>
    <property type="evidence" value="ECO:0007669"/>
    <property type="project" value="InterPro"/>
</dbReference>
<dbReference type="Gene3D" id="1.10.287.70">
    <property type="match status" value="2"/>
</dbReference>
<dbReference type="AlphaFoldDB" id="F1L3G9"/>
<dbReference type="SUPFAM" id="SSF81324">
    <property type="entry name" value="Voltage-gated potassium channels"/>
    <property type="match status" value="1"/>
</dbReference>
<dbReference type="GO" id="GO:0016020">
    <property type="term" value="C:membrane"/>
    <property type="evidence" value="ECO:0007669"/>
    <property type="project" value="UniProtKB-SubCell"/>
</dbReference>
<comment type="subcellular location">
    <subcellularLocation>
        <location evidence="1">Membrane</location>
        <topology evidence="1">Multi-pass membrane protein</topology>
    </subcellularLocation>
</comment>
<accession>F1L3G9</accession>
<dbReference type="Pfam" id="PF03530">
    <property type="entry name" value="SK_channel"/>
    <property type="match status" value="1"/>
</dbReference>
<dbReference type="SUPFAM" id="SSF81327">
    <property type="entry name" value="Small-conductance potassium channel"/>
    <property type="match status" value="1"/>
</dbReference>
<feature type="transmembrane region" description="Helical" evidence="8">
    <location>
        <begin position="79"/>
        <end position="98"/>
    </location>
</feature>
<dbReference type="EMBL" id="JI170634">
    <property type="protein sequence ID" value="ADY44673.1"/>
    <property type="molecule type" value="mRNA"/>
</dbReference>
<dbReference type="InterPro" id="IPR004178">
    <property type="entry name" value="CaM-bd_dom"/>
</dbReference>
<feature type="transmembrane region" description="Helical" evidence="8">
    <location>
        <begin position="265"/>
        <end position="283"/>
    </location>
</feature>
<dbReference type="InterPro" id="IPR015449">
    <property type="entry name" value="K_chnl_Ca-activ_SK"/>
</dbReference>
<dbReference type="Pfam" id="PF02888">
    <property type="entry name" value="CaMBD"/>
    <property type="match status" value="1"/>
</dbReference>
<protein>
    <recommendedName>
        <fullName evidence="9">Calmodulin-binding domain-containing protein</fullName>
    </recommendedName>
</protein>
<dbReference type="Pfam" id="PF07885">
    <property type="entry name" value="Ion_trans_2"/>
    <property type="match status" value="1"/>
</dbReference>
<evidence type="ECO:0000256" key="8">
    <source>
        <dbReference type="SAM" id="Phobius"/>
    </source>
</evidence>
<evidence type="ECO:0000256" key="4">
    <source>
        <dbReference type="ARBA" id="ARBA00022989"/>
    </source>
</evidence>
<evidence type="ECO:0000313" key="10">
    <source>
        <dbReference type="EMBL" id="ADY44673.1"/>
    </source>
</evidence>
<keyword evidence="7" id="KW-0407">Ion channel</keyword>
<sequence>MAGVRAGAAFGQERPKFAVYSSVAFPLHRERTAPNEGESLGTRRPDGTGAGYGVTFTSAETVHRRYKSQRKMIDLKTKVSDWCLYLALFGLVLAVIDAETVALSTKGKETVPQSPLSIILPFFLRITILMSTLLLDVLVLVYHSIEVKISLIEMGSNYWRIGVTCERIAKLLIELTICSICPLPGVGTVEWPLLGVGERLPHTVHIPVDVLLCLPMFLRLYIACRYLVLHSVHFQDPATKAMASLNQISVDFPFVVRTQLTERPLSIIAFSTVCFWLILAWMLTQCERYTHSDDIGSNRHIIDFIWFEIVTFFSIGYGDVQVETYCGRALAIITGIIGTLMSSLLIALVGRRMQLSLSERRVNQVIAESQLSIQYKHSAARVLQSTWRALKQKRLMNVEVGGAHRRAFLRFRAEQRNLLRAITGFRRARWKLRMRLEYEDDYIAFRRSFVETQDRLTTVRRTQERLRTQLNMLALSVDKLSLMLTPQF</sequence>
<proteinExistence type="evidence at transcript level"/>
<dbReference type="GO" id="GO:0005516">
    <property type="term" value="F:calmodulin binding"/>
    <property type="evidence" value="ECO:0007669"/>
    <property type="project" value="InterPro"/>
</dbReference>
<dbReference type="PANTHER" id="PTHR10153">
    <property type="entry name" value="SMALL CONDUCTANCE CALCIUM-ACTIVATED POTASSIUM CHANNEL"/>
    <property type="match status" value="1"/>
</dbReference>
<feature type="transmembrane region" description="Helical" evidence="8">
    <location>
        <begin position="328"/>
        <end position="350"/>
    </location>
</feature>
<reference evidence="10" key="1">
    <citation type="journal article" date="2011" name="Genome Res.">
        <title>Deep small RNA sequencing from the nematode Ascaris reveals conservation, functional diversification, and novel developmental profiles.</title>
        <authorList>
            <person name="Wang J."/>
            <person name="Czech B."/>
            <person name="Crunk A."/>
            <person name="Wallace A."/>
            <person name="Mitreva M."/>
            <person name="Hannon G.J."/>
            <person name="Davis R.E."/>
        </authorList>
    </citation>
    <scope>NUCLEOTIDE SEQUENCE</scope>
</reference>
<evidence type="ECO:0000256" key="6">
    <source>
        <dbReference type="ARBA" id="ARBA00023136"/>
    </source>
</evidence>
<evidence type="ECO:0000256" key="2">
    <source>
        <dbReference type="ARBA" id="ARBA00022448"/>
    </source>
</evidence>
<evidence type="ECO:0000256" key="3">
    <source>
        <dbReference type="ARBA" id="ARBA00022692"/>
    </source>
</evidence>
<feature type="transmembrane region" description="Helical" evidence="8">
    <location>
        <begin position="304"/>
        <end position="322"/>
    </location>
</feature>
<evidence type="ECO:0000256" key="5">
    <source>
        <dbReference type="ARBA" id="ARBA00023065"/>
    </source>
</evidence>
<organism evidence="10">
    <name type="scientific">Ascaris suum</name>
    <name type="common">Pig roundworm</name>
    <name type="synonym">Ascaris lumbricoides</name>
    <dbReference type="NCBI Taxonomy" id="6253"/>
    <lineage>
        <taxon>Eukaryota</taxon>
        <taxon>Metazoa</taxon>
        <taxon>Ecdysozoa</taxon>
        <taxon>Nematoda</taxon>
        <taxon>Chromadorea</taxon>
        <taxon>Rhabditida</taxon>
        <taxon>Spirurina</taxon>
        <taxon>Ascaridomorpha</taxon>
        <taxon>Ascaridoidea</taxon>
        <taxon>Ascarididae</taxon>
        <taxon>Ascaris</taxon>
    </lineage>
</organism>
<keyword evidence="5" id="KW-0406">Ion transport</keyword>
<evidence type="ECO:0000256" key="1">
    <source>
        <dbReference type="ARBA" id="ARBA00004141"/>
    </source>
</evidence>
<feature type="domain" description="Calmodulin-binding" evidence="9">
    <location>
        <begin position="368"/>
        <end position="450"/>
    </location>
</feature>
<evidence type="ECO:0000259" key="9">
    <source>
        <dbReference type="SMART" id="SM01053"/>
    </source>
</evidence>
<keyword evidence="2" id="KW-0813">Transport</keyword>
<feature type="transmembrane region" description="Helical" evidence="8">
    <location>
        <begin position="118"/>
        <end position="142"/>
    </location>
</feature>
<keyword evidence="4 8" id="KW-1133">Transmembrane helix</keyword>